<evidence type="ECO:0000313" key="3">
    <source>
        <dbReference type="Proteomes" id="UP001370758"/>
    </source>
</evidence>
<name>A0AAV9WKL5_9PEZI</name>
<evidence type="ECO:0000256" key="1">
    <source>
        <dbReference type="SAM" id="MobiDB-lite"/>
    </source>
</evidence>
<sequence>MATATTGATFNAKATVDSAWKIIPFFQSRDIHATVLQYTKELGFTLGSEEPHFASLFAGPKAASNIYFSLCHKASEFCASSAMIALGARQHEALYAGLVAREQTQGGSETFRIVEGIQDKEWGFRQFSIKDRDGNQLTFFRFLEGSNGEEMWERAEGEEEGEGERTKENERGCVDSLYETKPKDAMTRDQQRHGVGPG</sequence>
<evidence type="ECO:0008006" key="4">
    <source>
        <dbReference type="Google" id="ProtNLM"/>
    </source>
</evidence>
<protein>
    <recommendedName>
        <fullName evidence="4">VOC domain-containing protein</fullName>
    </recommendedName>
</protein>
<dbReference type="InterPro" id="IPR029068">
    <property type="entry name" value="Glyas_Bleomycin-R_OHBP_Dase"/>
</dbReference>
<evidence type="ECO:0000313" key="2">
    <source>
        <dbReference type="EMBL" id="KAK6507373.1"/>
    </source>
</evidence>
<feature type="region of interest" description="Disordered" evidence="1">
    <location>
        <begin position="150"/>
        <end position="198"/>
    </location>
</feature>
<comment type="caution">
    <text evidence="2">The sequence shown here is derived from an EMBL/GenBank/DDBJ whole genome shotgun (WGS) entry which is preliminary data.</text>
</comment>
<dbReference type="Proteomes" id="UP001370758">
    <property type="component" value="Unassembled WGS sequence"/>
</dbReference>
<dbReference type="EMBL" id="JAVHJL010000003">
    <property type="protein sequence ID" value="KAK6507373.1"/>
    <property type="molecule type" value="Genomic_DNA"/>
</dbReference>
<dbReference type="SUPFAM" id="SSF54593">
    <property type="entry name" value="Glyoxalase/Bleomycin resistance protein/Dihydroxybiphenyl dioxygenase"/>
    <property type="match status" value="1"/>
</dbReference>
<reference evidence="2 3" key="1">
    <citation type="submission" date="2023-08" db="EMBL/GenBank/DDBJ databases">
        <authorList>
            <person name="Palmer J.M."/>
        </authorList>
    </citation>
    <scope>NUCLEOTIDE SEQUENCE [LARGE SCALE GENOMIC DNA]</scope>
    <source>
        <strain evidence="2 3">TWF481</strain>
    </source>
</reference>
<proteinExistence type="predicted"/>
<dbReference type="AlphaFoldDB" id="A0AAV9WKL5"/>
<dbReference type="Gene3D" id="3.10.180.10">
    <property type="entry name" value="2,3-Dihydroxybiphenyl 1,2-Dioxygenase, domain 1"/>
    <property type="match status" value="1"/>
</dbReference>
<accession>A0AAV9WKL5</accession>
<keyword evidence="3" id="KW-1185">Reference proteome</keyword>
<gene>
    <name evidence="2" type="ORF">TWF481_005809</name>
</gene>
<organism evidence="2 3">
    <name type="scientific">Arthrobotrys musiformis</name>
    <dbReference type="NCBI Taxonomy" id="47236"/>
    <lineage>
        <taxon>Eukaryota</taxon>
        <taxon>Fungi</taxon>
        <taxon>Dikarya</taxon>
        <taxon>Ascomycota</taxon>
        <taxon>Pezizomycotina</taxon>
        <taxon>Orbiliomycetes</taxon>
        <taxon>Orbiliales</taxon>
        <taxon>Orbiliaceae</taxon>
        <taxon>Arthrobotrys</taxon>
    </lineage>
</organism>
<feature type="compositionally biased region" description="Basic and acidic residues" evidence="1">
    <location>
        <begin position="163"/>
        <end position="192"/>
    </location>
</feature>